<evidence type="ECO:0000313" key="2">
    <source>
        <dbReference type="EMBL" id="MDX2965638.1"/>
    </source>
</evidence>
<dbReference type="GeneID" id="69812442"/>
<name>A0AAP6BJ05_9ACTN</name>
<keyword evidence="4" id="KW-1185">Reference proteome</keyword>
<feature type="region of interest" description="Disordered" evidence="1">
    <location>
        <begin position="146"/>
        <end position="180"/>
    </location>
</feature>
<dbReference type="EMBL" id="JARAWC010000044">
    <property type="protein sequence ID" value="MDX2965638.1"/>
    <property type="molecule type" value="Genomic_DNA"/>
</dbReference>
<dbReference type="EMBL" id="JARAWP010000039">
    <property type="protein sequence ID" value="MDX3024860.1"/>
    <property type="molecule type" value="Genomic_DNA"/>
</dbReference>
<sequence>MNRPRPGVHGSALDQRVLLHTVADSLQHIADGLPLDDQVHPDPPVSLTLEDEMRRLARLLGYLAGATSTRHRDAADHPGDVTDTDRTVTIALAQAAESAGHALASLGTAVRHLARLTDLTRRRAPATTVDTALRQTVLGIRTSRRHLHHGARQLRTTADARAASAIPAPPPQPVPLPRRL</sequence>
<comment type="caution">
    <text evidence="2">The sequence shown here is derived from an EMBL/GenBank/DDBJ whole genome shotgun (WGS) entry which is preliminary data.</text>
</comment>
<dbReference type="Proteomes" id="UP001282288">
    <property type="component" value="Unassembled WGS sequence"/>
</dbReference>
<evidence type="ECO:0000313" key="5">
    <source>
        <dbReference type="Proteomes" id="UP001282288"/>
    </source>
</evidence>
<gene>
    <name evidence="2" type="ORF">PV399_38885</name>
    <name evidence="3" type="ORF">PV666_44405</name>
</gene>
<dbReference type="RefSeq" id="WP_010359856.1">
    <property type="nucleotide sequence ID" value="NZ_CP122369.1"/>
</dbReference>
<organism evidence="2 5">
    <name type="scientific">Streptomyces acidiscabies</name>
    <dbReference type="NCBI Taxonomy" id="42234"/>
    <lineage>
        <taxon>Bacteria</taxon>
        <taxon>Bacillati</taxon>
        <taxon>Actinomycetota</taxon>
        <taxon>Actinomycetes</taxon>
        <taxon>Kitasatosporales</taxon>
        <taxon>Streptomycetaceae</taxon>
        <taxon>Streptomyces</taxon>
    </lineage>
</organism>
<dbReference type="Proteomes" id="UP001272987">
    <property type="component" value="Unassembled WGS sequence"/>
</dbReference>
<evidence type="ECO:0000256" key="1">
    <source>
        <dbReference type="SAM" id="MobiDB-lite"/>
    </source>
</evidence>
<protein>
    <submittedName>
        <fullName evidence="2">Uncharacterized protein</fullName>
    </submittedName>
</protein>
<feature type="compositionally biased region" description="Pro residues" evidence="1">
    <location>
        <begin position="167"/>
        <end position="180"/>
    </location>
</feature>
<accession>A0AAP6BJ05</accession>
<evidence type="ECO:0000313" key="4">
    <source>
        <dbReference type="Proteomes" id="UP001272987"/>
    </source>
</evidence>
<reference evidence="2 4" key="1">
    <citation type="journal article" date="2023" name="Microb. Genom.">
        <title>Mesoterricola silvestris gen. nov., sp. nov., Mesoterricola sediminis sp. nov., Geothrix oryzae sp. nov., Geothrix edaphica sp. nov., Geothrix rubra sp. nov., and Geothrix limicola sp. nov., six novel members of Acidobacteriota isolated from soils.</title>
        <authorList>
            <person name="Weisberg A.J."/>
            <person name="Pearce E."/>
            <person name="Kramer C.G."/>
            <person name="Chang J.H."/>
            <person name="Clarke C.R."/>
        </authorList>
    </citation>
    <scope>NUCLEOTIDE SEQUENCE</scope>
    <source>
        <strain evidence="3 4">NB05-1H</strain>
        <strain evidence="2">NRRL_B-16521</strain>
    </source>
</reference>
<dbReference type="AlphaFoldDB" id="A0AAP6BJ05"/>
<evidence type="ECO:0000313" key="3">
    <source>
        <dbReference type="EMBL" id="MDX3024860.1"/>
    </source>
</evidence>
<proteinExistence type="predicted"/>